<keyword evidence="12" id="KW-1185">Reference proteome</keyword>
<evidence type="ECO:0000256" key="4">
    <source>
        <dbReference type="ARBA" id="ARBA00022692"/>
    </source>
</evidence>
<dbReference type="InterPro" id="IPR001320">
    <property type="entry name" value="Iontro_rcpt_C"/>
</dbReference>
<keyword evidence="3" id="KW-1003">Cell membrane</keyword>
<proteinExistence type="inferred from homology"/>
<comment type="subcellular location">
    <subcellularLocation>
        <location evidence="1">Cell membrane</location>
        <topology evidence="1">Multi-pass membrane protein</topology>
    </subcellularLocation>
</comment>
<dbReference type="GO" id="GO:0015276">
    <property type="term" value="F:ligand-gated monoatomic ion channel activity"/>
    <property type="evidence" value="ECO:0007669"/>
    <property type="project" value="InterPro"/>
</dbReference>
<evidence type="ECO:0000256" key="6">
    <source>
        <dbReference type="ARBA" id="ARBA00023136"/>
    </source>
</evidence>
<name>A0A7R8URU1_HERIL</name>
<dbReference type="Gene3D" id="3.40.190.10">
    <property type="entry name" value="Periplasmic binding protein-like II"/>
    <property type="match status" value="1"/>
</dbReference>
<feature type="transmembrane region" description="Helical" evidence="9">
    <location>
        <begin position="374"/>
        <end position="395"/>
    </location>
</feature>
<keyword evidence="5 9" id="KW-1133">Transmembrane helix</keyword>
<evidence type="ECO:0000256" key="1">
    <source>
        <dbReference type="ARBA" id="ARBA00004651"/>
    </source>
</evidence>
<sequence>MSVRLVTGASGVPILVNFLNELKEVYHPLQIVAYTCFDSDEKKYFAENFNSMLKFNSLEAVSSLVKDEDAPHLTTYLLDLQCNNSKAFMEASETRKFFQHPYRWVIFGSVLSQVPEIETLIDSNVLFVEKNFQLWNFYRVRPSLPYIFEYFGHWDETGLQINHTSMVLSRRRRNLQKIPLKVTIVITQNQSMDHLEDYQERHIDSIGKVNFAVTKVLLESLNASSIYNRVNTWGYLNQSTGNWTGMMEELVNGRSDIGGTSLFFQTNRIPLIDYLSMVTPTRSAFLFRAPPLSTVSNIYLLPFTNLVWLTTGFIVVLAVIFIFTILMVQTKFVNFEGPENSSRFSDCILIGISAISQMGIILQPRRMSLRIASIFLLVALLFLYTSYTANIVALLQSTARTITSLTDLLNSNLEVALDDNPYNRYYFPMATEPIRRKIYETKVLTAKGGSYINVSDGVERLRRESFAFHTELSVSYNLIERTFYEHEKCNLQTVEFLQVIDPWYAIRKNSSFKELIKVNLFRIREYGIQARENAKIYTKQPLCTSHGQNFASVRLQECYGAFVILASGFAISFLFFVMEKLLVNSGRICLI</sequence>
<evidence type="ECO:0000259" key="10">
    <source>
        <dbReference type="Pfam" id="PF00060"/>
    </source>
</evidence>
<keyword evidence="6 9" id="KW-0472">Membrane</keyword>
<dbReference type="InParanoid" id="A0A7R8URU1"/>
<feature type="transmembrane region" description="Helical" evidence="9">
    <location>
        <begin position="306"/>
        <end position="328"/>
    </location>
</feature>
<organism evidence="11 12">
    <name type="scientific">Hermetia illucens</name>
    <name type="common">Black soldier fly</name>
    <dbReference type="NCBI Taxonomy" id="343691"/>
    <lineage>
        <taxon>Eukaryota</taxon>
        <taxon>Metazoa</taxon>
        <taxon>Ecdysozoa</taxon>
        <taxon>Arthropoda</taxon>
        <taxon>Hexapoda</taxon>
        <taxon>Insecta</taxon>
        <taxon>Pterygota</taxon>
        <taxon>Neoptera</taxon>
        <taxon>Endopterygota</taxon>
        <taxon>Diptera</taxon>
        <taxon>Brachycera</taxon>
        <taxon>Stratiomyomorpha</taxon>
        <taxon>Stratiomyidae</taxon>
        <taxon>Hermetiinae</taxon>
        <taxon>Hermetia</taxon>
    </lineage>
</organism>
<dbReference type="OrthoDB" id="6117597at2759"/>
<reference evidence="11 12" key="1">
    <citation type="submission" date="2020-11" db="EMBL/GenBank/DDBJ databases">
        <authorList>
            <person name="Wallbank WR R."/>
            <person name="Pardo Diaz C."/>
            <person name="Kozak K."/>
            <person name="Martin S."/>
            <person name="Jiggins C."/>
            <person name="Moest M."/>
            <person name="Warren A I."/>
            <person name="Generalovic N T."/>
            <person name="Byers J.R.P. K."/>
            <person name="Montejo-Kovacevich G."/>
            <person name="Yen C E."/>
        </authorList>
    </citation>
    <scope>NUCLEOTIDE SEQUENCE [LARGE SCALE GENOMIC DNA]</scope>
</reference>
<feature type="transmembrane region" description="Helical" evidence="9">
    <location>
        <begin position="343"/>
        <end position="362"/>
    </location>
</feature>
<gene>
    <name evidence="11" type="ORF">HERILL_LOCUS8267</name>
</gene>
<evidence type="ECO:0000256" key="8">
    <source>
        <dbReference type="ARBA" id="ARBA00023180"/>
    </source>
</evidence>
<evidence type="ECO:0000256" key="2">
    <source>
        <dbReference type="ARBA" id="ARBA00008685"/>
    </source>
</evidence>
<accession>A0A7R8URU1</accession>
<evidence type="ECO:0000256" key="3">
    <source>
        <dbReference type="ARBA" id="ARBA00022475"/>
    </source>
</evidence>
<keyword evidence="8" id="KW-0325">Glycoprotein</keyword>
<dbReference type="Gene3D" id="1.10.287.70">
    <property type="match status" value="1"/>
</dbReference>
<evidence type="ECO:0000256" key="7">
    <source>
        <dbReference type="ARBA" id="ARBA00023170"/>
    </source>
</evidence>
<dbReference type="PANTHER" id="PTHR42643">
    <property type="entry name" value="IONOTROPIC RECEPTOR 20A-RELATED"/>
    <property type="match status" value="1"/>
</dbReference>
<feature type="transmembrane region" description="Helical" evidence="9">
    <location>
        <begin position="559"/>
        <end position="578"/>
    </location>
</feature>
<dbReference type="EMBL" id="LR899011">
    <property type="protein sequence ID" value="CAD7085423.1"/>
    <property type="molecule type" value="Genomic_DNA"/>
</dbReference>
<dbReference type="PANTHER" id="PTHR42643:SF33">
    <property type="entry name" value="GLUTAMATE RECEPTOR 2-LIKE PROTEIN"/>
    <property type="match status" value="1"/>
</dbReference>
<dbReference type="Proteomes" id="UP000594454">
    <property type="component" value="Chromosome 3"/>
</dbReference>
<evidence type="ECO:0000313" key="11">
    <source>
        <dbReference type="EMBL" id="CAD7085423.1"/>
    </source>
</evidence>
<keyword evidence="4 9" id="KW-0812">Transmembrane</keyword>
<feature type="domain" description="Ionotropic glutamate receptor C-terminal" evidence="10">
    <location>
        <begin position="307"/>
        <end position="569"/>
    </location>
</feature>
<protein>
    <recommendedName>
        <fullName evidence="10">Ionotropic glutamate receptor C-terminal domain-containing protein</fullName>
    </recommendedName>
</protein>
<evidence type="ECO:0000256" key="5">
    <source>
        <dbReference type="ARBA" id="ARBA00022989"/>
    </source>
</evidence>
<keyword evidence="7" id="KW-0675">Receptor</keyword>
<dbReference type="GO" id="GO:0005886">
    <property type="term" value="C:plasma membrane"/>
    <property type="evidence" value="ECO:0007669"/>
    <property type="project" value="UniProtKB-SubCell"/>
</dbReference>
<dbReference type="AlphaFoldDB" id="A0A7R8URU1"/>
<dbReference type="SUPFAM" id="SSF53850">
    <property type="entry name" value="Periplasmic binding protein-like II"/>
    <property type="match status" value="1"/>
</dbReference>
<comment type="similarity">
    <text evidence="2">Belongs to the glutamate-gated ion channel (TC 1.A.10.1) family.</text>
</comment>
<dbReference type="GO" id="GO:0050907">
    <property type="term" value="P:detection of chemical stimulus involved in sensory perception"/>
    <property type="evidence" value="ECO:0007669"/>
    <property type="project" value="UniProtKB-ARBA"/>
</dbReference>
<dbReference type="InterPro" id="IPR052192">
    <property type="entry name" value="Insect_Ionotropic_Sensory_Rcpt"/>
</dbReference>
<evidence type="ECO:0000256" key="9">
    <source>
        <dbReference type="SAM" id="Phobius"/>
    </source>
</evidence>
<dbReference type="Pfam" id="PF00060">
    <property type="entry name" value="Lig_chan"/>
    <property type="match status" value="1"/>
</dbReference>
<evidence type="ECO:0000313" key="12">
    <source>
        <dbReference type="Proteomes" id="UP000594454"/>
    </source>
</evidence>